<evidence type="ECO:0000313" key="6">
    <source>
        <dbReference type="EMBL" id="CDG81626.1"/>
    </source>
</evidence>
<evidence type="ECO:0000256" key="3">
    <source>
        <dbReference type="ARBA" id="ARBA00023163"/>
    </source>
</evidence>
<dbReference type="PANTHER" id="PTHR47506:SF1">
    <property type="entry name" value="HTH-TYPE TRANSCRIPTIONAL REGULATOR YJDC"/>
    <property type="match status" value="1"/>
</dbReference>
<evidence type="ECO:0000259" key="5">
    <source>
        <dbReference type="PROSITE" id="PS50977"/>
    </source>
</evidence>
<sequence length="186" mass="19993">MLHKAMLLFWEKGYQATAMSDLVACMGIQSASIYSAFGSKERLFNEVVELYCRSVGSQIWGPLQQHAQARDGIEVMLRTSARLMQASAGPGGCLVNLGAIEGGAADPVTAKLRALRHRSEQQIVARIDKAKHDGEIAATADAGQVGMFYAAIQQSIALRARDGASAAQLTQLIDMAMSVWPRITGK</sequence>
<protein>
    <submittedName>
        <fullName evidence="6">Bacterial regulatory s, tetR family protein</fullName>
    </submittedName>
</protein>
<dbReference type="Gene3D" id="1.10.10.60">
    <property type="entry name" value="Homeodomain-like"/>
    <property type="match status" value="1"/>
</dbReference>
<evidence type="ECO:0000313" key="7">
    <source>
        <dbReference type="Proteomes" id="UP000027604"/>
    </source>
</evidence>
<dbReference type="InterPro" id="IPR036271">
    <property type="entry name" value="Tet_transcr_reg_TetR-rel_C_sf"/>
</dbReference>
<dbReference type="Proteomes" id="UP000027604">
    <property type="component" value="Chromosome I"/>
</dbReference>
<feature type="DNA-binding region" description="H-T-H motif" evidence="4">
    <location>
        <begin position="18"/>
        <end position="37"/>
    </location>
</feature>
<keyword evidence="2 4" id="KW-0238">DNA-binding</keyword>
<dbReference type="InterPro" id="IPR001647">
    <property type="entry name" value="HTH_TetR"/>
</dbReference>
<dbReference type="Gene3D" id="1.10.357.10">
    <property type="entry name" value="Tetracycline Repressor, domain 2"/>
    <property type="match status" value="1"/>
</dbReference>
<dbReference type="InterPro" id="IPR011075">
    <property type="entry name" value="TetR_C"/>
</dbReference>
<accession>W0V178</accession>
<evidence type="ECO:0000256" key="2">
    <source>
        <dbReference type="ARBA" id="ARBA00023125"/>
    </source>
</evidence>
<dbReference type="RefSeq" id="WP_051780294.1">
    <property type="nucleotide sequence ID" value="NZ_BCTH01000029.1"/>
</dbReference>
<keyword evidence="3" id="KW-0804">Transcription</keyword>
<name>W0V178_9BURK</name>
<organism evidence="6 7">
    <name type="scientific">Janthinobacterium agaricidamnosum NBRC 102515 = DSM 9628</name>
    <dbReference type="NCBI Taxonomy" id="1349767"/>
    <lineage>
        <taxon>Bacteria</taxon>
        <taxon>Pseudomonadati</taxon>
        <taxon>Pseudomonadota</taxon>
        <taxon>Betaproteobacteria</taxon>
        <taxon>Burkholderiales</taxon>
        <taxon>Oxalobacteraceae</taxon>
        <taxon>Janthinobacterium</taxon>
    </lineage>
</organism>
<dbReference type="GO" id="GO:0003677">
    <property type="term" value="F:DNA binding"/>
    <property type="evidence" value="ECO:0007669"/>
    <property type="project" value="UniProtKB-UniRule"/>
</dbReference>
<feature type="domain" description="HTH tetR-type" evidence="5">
    <location>
        <begin position="1"/>
        <end position="55"/>
    </location>
</feature>
<gene>
    <name evidence="6" type="ORF">GJA_970</name>
</gene>
<dbReference type="InterPro" id="IPR009057">
    <property type="entry name" value="Homeodomain-like_sf"/>
</dbReference>
<dbReference type="KEGG" id="jag:GJA_970"/>
<evidence type="ECO:0000256" key="1">
    <source>
        <dbReference type="ARBA" id="ARBA00023015"/>
    </source>
</evidence>
<dbReference type="PROSITE" id="PS50977">
    <property type="entry name" value="HTH_TETR_2"/>
    <property type="match status" value="1"/>
</dbReference>
<evidence type="ECO:0000256" key="4">
    <source>
        <dbReference type="PROSITE-ProRule" id="PRU00335"/>
    </source>
</evidence>
<dbReference type="PANTHER" id="PTHR47506">
    <property type="entry name" value="TRANSCRIPTIONAL REGULATORY PROTEIN"/>
    <property type="match status" value="1"/>
</dbReference>
<reference evidence="6 7" key="1">
    <citation type="journal article" date="2015" name="Genome Announc.">
        <title>Genome Sequence of Mushroom Soft-Rot Pathogen Janthinobacterium agaricidamnosum.</title>
        <authorList>
            <person name="Graupner K."/>
            <person name="Lackner G."/>
            <person name="Hertweck C."/>
        </authorList>
    </citation>
    <scope>NUCLEOTIDE SEQUENCE [LARGE SCALE GENOMIC DNA]</scope>
    <source>
        <strain evidence="7">NBRC 102515 / DSM 9628</strain>
    </source>
</reference>
<dbReference type="EMBL" id="HG322949">
    <property type="protein sequence ID" value="CDG81626.1"/>
    <property type="molecule type" value="Genomic_DNA"/>
</dbReference>
<dbReference type="Pfam" id="PF16925">
    <property type="entry name" value="TetR_C_13"/>
    <property type="match status" value="1"/>
</dbReference>
<dbReference type="PATRIC" id="fig|1349767.4.peg.2706"/>
<dbReference type="STRING" id="1349767.GJA_970"/>
<keyword evidence="7" id="KW-1185">Reference proteome</keyword>
<dbReference type="AlphaFoldDB" id="W0V178"/>
<dbReference type="HOGENOM" id="CLU_069356_28_0_4"/>
<keyword evidence="1" id="KW-0805">Transcription regulation</keyword>
<dbReference type="SUPFAM" id="SSF46689">
    <property type="entry name" value="Homeodomain-like"/>
    <property type="match status" value="1"/>
</dbReference>
<proteinExistence type="predicted"/>
<dbReference type="SUPFAM" id="SSF48498">
    <property type="entry name" value="Tetracyclin repressor-like, C-terminal domain"/>
    <property type="match status" value="1"/>
</dbReference>
<dbReference type="Pfam" id="PF00440">
    <property type="entry name" value="TetR_N"/>
    <property type="match status" value="1"/>
</dbReference>
<dbReference type="eggNOG" id="COG1309">
    <property type="taxonomic scope" value="Bacteria"/>
</dbReference>